<feature type="transmembrane region" description="Helical" evidence="1">
    <location>
        <begin position="51"/>
        <end position="77"/>
    </location>
</feature>
<organism evidence="2 3">
    <name type="scientific">Vallitalea longa</name>
    <dbReference type="NCBI Taxonomy" id="2936439"/>
    <lineage>
        <taxon>Bacteria</taxon>
        <taxon>Bacillati</taxon>
        <taxon>Bacillota</taxon>
        <taxon>Clostridia</taxon>
        <taxon>Lachnospirales</taxon>
        <taxon>Vallitaleaceae</taxon>
        <taxon>Vallitalea</taxon>
    </lineage>
</organism>
<comment type="caution">
    <text evidence="2">The sequence shown here is derived from an EMBL/GenBank/DDBJ whole genome shotgun (WGS) entry which is preliminary data.</text>
</comment>
<dbReference type="Proteomes" id="UP001144256">
    <property type="component" value="Unassembled WGS sequence"/>
</dbReference>
<accession>A0A9W5YEA4</accession>
<keyword evidence="1" id="KW-0472">Membrane</keyword>
<keyword evidence="1" id="KW-1133">Transmembrane helix</keyword>
<feature type="transmembrane region" description="Helical" evidence="1">
    <location>
        <begin position="143"/>
        <end position="163"/>
    </location>
</feature>
<keyword evidence="3" id="KW-1185">Reference proteome</keyword>
<proteinExistence type="predicted"/>
<dbReference type="AlphaFoldDB" id="A0A9W5YEA4"/>
<protein>
    <recommendedName>
        <fullName evidence="4">Mg2+ and Co2+ transporter CorB</fullName>
    </recommendedName>
</protein>
<evidence type="ECO:0000313" key="2">
    <source>
        <dbReference type="EMBL" id="GKX31932.1"/>
    </source>
</evidence>
<gene>
    <name evidence="2" type="ORF">SH1V18_44120</name>
</gene>
<evidence type="ECO:0008006" key="4">
    <source>
        <dbReference type="Google" id="ProtNLM"/>
    </source>
</evidence>
<evidence type="ECO:0000256" key="1">
    <source>
        <dbReference type="SAM" id="Phobius"/>
    </source>
</evidence>
<dbReference type="EMBL" id="BRLB01000023">
    <property type="protein sequence ID" value="GKX31932.1"/>
    <property type="molecule type" value="Genomic_DNA"/>
</dbReference>
<feature type="transmembrane region" description="Helical" evidence="1">
    <location>
        <begin position="21"/>
        <end position="45"/>
    </location>
</feature>
<name>A0A9W5YEA4_9FIRM</name>
<evidence type="ECO:0000313" key="3">
    <source>
        <dbReference type="Proteomes" id="UP001144256"/>
    </source>
</evidence>
<sequence>MSKNKAKVKFRSLYAHKKINTFWIATITIITLITAILLGYISLVLMDKVSLYGAIIIVLIIVLLGVFFDLLGIAVTAAEETPFHSMAASKVRGSRESITIIRNAGAVANFFNDVIGDISGIISGLATGVIVIKLVAKFHVENTIFNILLTGIIAAITVGGKAIGKEIALRHSNLIVYRLGVIYSLFRKQNKKNNKS</sequence>
<dbReference type="RefSeq" id="WP_281819275.1">
    <property type="nucleotide sequence ID" value="NZ_BRLB01000023.1"/>
</dbReference>
<keyword evidence="1" id="KW-0812">Transmembrane</keyword>
<reference evidence="2" key="1">
    <citation type="submission" date="2022-06" db="EMBL/GenBank/DDBJ databases">
        <title>Vallitalea longa sp. nov., an anaerobic bacterium isolated from marine sediment.</title>
        <authorList>
            <person name="Hirano S."/>
            <person name="Terahara T."/>
            <person name="Mori K."/>
            <person name="Hamada M."/>
            <person name="Matsumoto R."/>
            <person name="Kobayashi T."/>
        </authorList>
    </citation>
    <scope>NUCLEOTIDE SEQUENCE</scope>
    <source>
        <strain evidence="2">SH18-1</strain>
    </source>
</reference>